<dbReference type="PANTHER" id="PTHR10806">
    <property type="entry name" value="SIGNAL PEPTIDASE COMPLEX CATALYTIC SUBUNIT SEC11"/>
    <property type="match status" value="1"/>
</dbReference>
<dbReference type="InterPro" id="IPR036286">
    <property type="entry name" value="LexA/Signal_pep-like_sf"/>
</dbReference>
<accession>A0ABS9M8J8</accession>
<feature type="compositionally biased region" description="Polar residues" evidence="6">
    <location>
        <begin position="189"/>
        <end position="198"/>
    </location>
</feature>
<keyword evidence="3 7" id="KW-1133">Transmembrane helix</keyword>
<comment type="subcellular location">
    <subcellularLocation>
        <location evidence="1">Membrane</location>
    </subcellularLocation>
</comment>
<dbReference type="InterPro" id="IPR001733">
    <property type="entry name" value="Peptidase_S26B"/>
</dbReference>
<evidence type="ECO:0000256" key="2">
    <source>
        <dbReference type="ARBA" id="ARBA00022692"/>
    </source>
</evidence>
<evidence type="ECO:0000256" key="4">
    <source>
        <dbReference type="ARBA" id="ARBA00023136"/>
    </source>
</evidence>
<keyword evidence="10" id="KW-1185">Reference proteome</keyword>
<dbReference type="PANTHER" id="PTHR10806:SF6">
    <property type="entry name" value="SIGNAL PEPTIDASE COMPLEX CATALYTIC SUBUNIT SEC11"/>
    <property type="match status" value="1"/>
</dbReference>
<dbReference type="GO" id="GO:0009003">
    <property type="term" value="F:signal peptidase activity"/>
    <property type="evidence" value="ECO:0007669"/>
    <property type="project" value="UniProtKB-EC"/>
</dbReference>
<dbReference type="NCBIfam" id="TIGR02228">
    <property type="entry name" value="sigpep_I_arch"/>
    <property type="match status" value="1"/>
</dbReference>
<keyword evidence="2 7" id="KW-0812">Transmembrane</keyword>
<dbReference type="SUPFAM" id="SSF51306">
    <property type="entry name" value="LexA/Signal peptidase"/>
    <property type="match status" value="1"/>
</dbReference>
<proteinExistence type="predicted"/>
<comment type="caution">
    <text evidence="9">The sequence shown here is derived from an EMBL/GenBank/DDBJ whole genome shotgun (WGS) entry which is preliminary data.</text>
</comment>
<dbReference type="Pfam" id="PF10502">
    <property type="entry name" value="Peptidase_S26"/>
    <property type="match status" value="1"/>
</dbReference>
<dbReference type="EC" id="3.4.21.89" evidence="5"/>
<feature type="region of interest" description="Disordered" evidence="6">
    <location>
        <begin position="170"/>
        <end position="207"/>
    </location>
</feature>
<protein>
    <recommendedName>
        <fullName evidence="5">Signal peptidase I</fullName>
        <ecNumber evidence="5">3.4.21.89</ecNumber>
    </recommendedName>
</protein>
<name>A0ABS9M8J8_9FIRM</name>
<feature type="transmembrane region" description="Helical" evidence="7">
    <location>
        <begin position="12"/>
        <end position="34"/>
    </location>
</feature>
<evidence type="ECO:0000313" key="10">
    <source>
        <dbReference type="Proteomes" id="UP001200313"/>
    </source>
</evidence>
<evidence type="ECO:0000256" key="7">
    <source>
        <dbReference type="SAM" id="Phobius"/>
    </source>
</evidence>
<dbReference type="CDD" id="cd06530">
    <property type="entry name" value="S26_SPase_I"/>
    <property type="match status" value="1"/>
</dbReference>
<evidence type="ECO:0000259" key="8">
    <source>
        <dbReference type="Pfam" id="PF10502"/>
    </source>
</evidence>
<dbReference type="EMBL" id="JAKNJB010000012">
    <property type="protein sequence ID" value="MCG4527142.1"/>
    <property type="molecule type" value="Genomic_DNA"/>
</dbReference>
<dbReference type="RefSeq" id="WP_238073932.1">
    <property type="nucleotide sequence ID" value="NZ_JAKNJB010000012.1"/>
</dbReference>
<organism evidence="9 10">
    <name type="scientific">Intestinimonas massiliensis</name>
    <name type="common">ex Afouda et al. 2020</name>
    <dbReference type="NCBI Taxonomy" id="1673721"/>
    <lineage>
        <taxon>Bacteria</taxon>
        <taxon>Bacillati</taxon>
        <taxon>Bacillota</taxon>
        <taxon>Clostridia</taxon>
        <taxon>Eubacteriales</taxon>
        <taxon>Intestinimonas</taxon>
    </lineage>
</organism>
<evidence type="ECO:0000313" key="9">
    <source>
        <dbReference type="EMBL" id="MCG4527142.1"/>
    </source>
</evidence>
<dbReference type="PRINTS" id="PR00728">
    <property type="entry name" value="SIGNALPTASE"/>
</dbReference>
<dbReference type="Gene3D" id="2.10.109.10">
    <property type="entry name" value="Umud Fragment, subunit A"/>
    <property type="match status" value="1"/>
</dbReference>
<evidence type="ECO:0000256" key="6">
    <source>
        <dbReference type="SAM" id="MobiDB-lite"/>
    </source>
</evidence>
<evidence type="ECO:0000256" key="1">
    <source>
        <dbReference type="ARBA" id="ARBA00004370"/>
    </source>
</evidence>
<reference evidence="9 10" key="1">
    <citation type="submission" date="2022-01" db="EMBL/GenBank/DDBJ databases">
        <title>Collection of gut derived symbiotic bacterial strains cultured from healthy donors.</title>
        <authorList>
            <person name="Lin H."/>
            <person name="Kohout C."/>
            <person name="Waligurski E."/>
            <person name="Pamer E.G."/>
        </authorList>
    </citation>
    <scope>NUCLEOTIDE SEQUENCE [LARGE SCALE GENOMIC DNA]</scope>
    <source>
        <strain evidence="9 10">DFI.3.7</strain>
    </source>
</reference>
<evidence type="ECO:0000256" key="3">
    <source>
        <dbReference type="ARBA" id="ARBA00022989"/>
    </source>
</evidence>
<keyword evidence="9" id="KW-0378">Hydrolase</keyword>
<feature type="transmembrane region" description="Helical" evidence="7">
    <location>
        <begin position="141"/>
        <end position="160"/>
    </location>
</feature>
<keyword evidence="4 7" id="KW-0472">Membrane</keyword>
<sequence length="207" mass="22686">MPTLLKRLWNIVTTVLVAAVVLLAVLLVGVRLVGLTPFVVLSGSMEPTYPTGALIYVKKVPAEQIQVGDPITFVMNEDLVVATHRVVDIDGENQRFTTKGDANDAVDGAPVHFKNLIGKPVFCVPYLGYLSDYLTHPPGMYVGWSVAAVLLLLLFTPELLKWAEKSDRKAAEKKRAAQMNQGERRKACNNISGTQQTPQEKKGEEDA</sequence>
<evidence type="ECO:0000256" key="5">
    <source>
        <dbReference type="NCBIfam" id="TIGR02228"/>
    </source>
</evidence>
<feature type="domain" description="Peptidase S26" evidence="8">
    <location>
        <begin position="16"/>
        <end position="90"/>
    </location>
</feature>
<dbReference type="Proteomes" id="UP001200313">
    <property type="component" value="Unassembled WGS sequence"/>
</dbReference>
<dbReference type="InterPro" id="IPR019533">
    <property type="entry name" value="Peptidase_S26"/>
</dbReference>
<gene>
    <name evidence="9" type="ORF">L0P79_08620</name>
</gene>